<sequence>MPLHWTETVPADSKMGPLLAKAESISDNPVVTKSAMTDGYRPFSMDGIGRQAGGVEFSAMEQLTCMELYLGAKSKLTNMGDAMVSICYRPPDQQAF</sequence>
<evidence type="ECO:0000313" key="2">
    <source>
        <dbReference type="Proteomes" id="UP001145742"/>
    </source>
</evidence>
<name>A0ABQ9DF46_9PASS</name>
<accession>A0ABQ9DF46</accession>
<comment type="caution">
    <text evidence="1">The sequence shown here is derived from an EMBL/GenBank/DDBJ whole genome shotgun (WGS) entry which is preliminary data.</text>
</comment>
<organism evidence="1 2">
    <name type="scientific">Willisornis vidua</name>
    <name type="common">Xingu scale-backed antbird</name>
    <dbReference type="NCBI Taxonomy" id="1566151"/>
    <lineage>
        <taxon>Eukaryota</taxon>
        <taxon>Metazoa</taxon>
        <taxon>Chordata</taxon>
        <taxon>Craniata</taxon>
        <taxon>Vertebrata</taxon>
        <taxon>Euteleostomi</taxon>
        <taxon>Archelosauria</taxon>
        <taxon>Archosauria</taxon>
        <taxon>Dinosauria</taxon>
        <taxon>Saurischia</taxon>
        <taxon>Theropoda</taxon>
        <taxon>Coelurosauria</taxon>
        <taxon>Aves</taxon>
        <taxon>Neognathae</taxon>
        <taxon>Neoaves</taxon>
        <taxon>Telluraves</taxon>
        <taxon>Australaves</taxon>
        <taxon>Passeriformes</taxon>
        <taxon>Thamnophilidae</taxon>
        <taxon>Willisornis</taxon>
    </lineage>
</organism>
<dbReference type="Proteomes" id="UP001145742">
    <property type="component" value="Unassembled WGS sequence"/>
</dbReference>
<protein>
    <submittedName>
        <fullName evidence="1">Uncharacterized protein</fullName>
    </submittedName>
</protein>
<gene>
    <name evidence="1" type="ORF">WISP_55532</name>
</gene>
<keyword evidence="2" id="KW-1185">Reference proteome</keyword>
<evidence type="ECO:0000313" key="1">
    <source>
        <dbReference type="EMBL" id="KAJ7419147.1"/>
    </source>
</evidence>
<reference evidence="1" key="1">
    <citation type="submission" date="2019-10" db="EMBL/GenBank/DDBJ databases">
        <authorList>
            <person name="Soares A.E.R."/>
            <person name="Aleixo A."/>
            <person name="Schneider P."/>
            <person name="Miyaki C.Y."/>
            <person name="Schneider M.P."/>
            <person name="Mello C."/>
            <person name="Vasconcelos A.T.R."/>
        </authorList>
    </citation>
    <scope>NUCLEOTIDE SEQUENCE</scope>
    <source>
        <tissue evidence="1">Muscle</tissue>
    </source>
</reference>
<proteinExistence type="predicted"/>
<dbReference type="EMBL" id="WHWB01033548">
    <property type="protein sequence ID" value="KAJ7419147.1"/>
    <property type="molecule type" value="Genomic_DNA"/>
</dbReference>